<dbReference type="PROSITE" id="PS50108">
    <property type="entry name" value="CRIB"/>
    <property type="match status" value="1"/>
</dbReference>
<feature type="region of interest" description="Disordered" evidence="1">
    <location>
        <begin position="1"/>
        <end position="127"/>
    </location>
</feature>
<dbReference type="EMBL" id="JAVDPF010000028">
    <property type="protein sequence ID" value="KAL1871227.1"/>
    <property type="molecule type" value="Genomic_DNA"/>
</dbReference>
<feature type="compositionally biased region" description="Basic and acidic residues" evidence="1">
    <location>
        <begin position="395"/>
        <end position="405"/>
    </location>
</feature>
<sequence length="821" mass="89986">MSIPDPTSTSSSVPKITSGAWQEDPDDQEQEQRPTTMASNDHFEHSWHTRSRSSAQSQSPRRLSVFSGRSRSNTTTSTTTSLMSNRQSPASSMTSLDASSLRSQEERSGSVAGLEKQESTSKSFFSRGSRIIRRQGSKFSISATLDEADETEKEKEKQRVSELFSRKSRRSESHDHMKRIISDPFDFHHLTHTNPTQFQALDNASRNELVTEFSAIRASQKPGTELKGIRAEDIHFRNFSDVDLSTYNPDENGEESRYGSAISPPVSPGTSAPVSPVRPTPEVSARLVDNFSRPVSKHQKVPSYPSIVPPPRVSSRLARSPDLTEDAIPAVDGNTGLVSPPLRSRMGSLDEILEPSRFDGGNPVTPDESFDPNRSSYFTMHPSDLEDVPEEEEATFWREGSDHSSRPSTSRSFVNREDEASAVRTTVVQKSREGLSMFIENDLAADLSATLGSPTLPQSLGNLKESPISQAEDLSRGVSSRRPTLGEAFLDNWDEDIDYCYEHAAESNCNFDWHRSSLEETDGRDATLPLQYPEETNASSRRQQKGALHSFCLDPADRATPDLEPGSSQSLMTAHSVATPSTSGDALDYLSSGKHNVQGDYFRASLLLPSTLGKEIPQETLYEDFLTADGASDRHFSFWSQRGSQYLEQPVSPRSSCSPISKCNSQESMILSRAASIVRKHRSSISTTSVPELVPSASSSREHMSQDSFGSFDPSGYPAGGPAATHTQGASSPRHRVTRSYGMDLSEMVRQAPVPVQDKGRSASTVDARSAAVATSMMKEDGLPFAARMQSAALNKALGQKKPRSYSLFPTPPPASPSIRK</sequence>
<feature type="compositionally biased region" description="Pro residues" evidence="1">
    <location>
        <begin position="810"/>
        <end position="821"/>
    </location>
</feature>
<organism evidence="3 4">
    <name type="scientific">Paecilomyces lecythidis</name>
    <dbReference type="NCBI Taxonomy" id="3004212"/>
    <lineage>
        <taxon>Eukaryota</taxon>
        <taxon>Fungi</taxon>
        <taxon>Dikarya</taxon>
        <taxon>Ascomycota</taxon>
        <taxon>Pezizomycotina</taxon>
        <taxon>Eurotiomycetes</taxon>
        <taxon>Eurotiomycetidae</taxon>
        <taxon>Eurotiales</taxon>
        <taxon>Thermoascaceae</taxon>
        <taxon>Paecilomyces</taxon>
    </lineage>
</organism>
<evidence type="ECO:0000256" key="1">
    <source>
        <dbReference type="SAM" id="MobiDB-lite"/>
    </source>
</evidence>
<name>A0ABR3X6D1_9EURO</name>
<feature type="region of interest" description="Disordered" evidence="1">
    <location>
        <begin position="390"/>
        <end position="417"/>
    </location>
</feature>
<feature type="region of interest" description="Disordered" evidence="1">
    <location>
        <begin position="244"/>
        <end position="280"/>
    </location>
</feature>
<accession>A0ABR3X6D1</accession>
<feature type="compositionally biased region" description="Polar residues" evidence="1">
    <location>
        <begin position="87"/>
        <end position="102"/>
    </location>
</feature>
<evidence type="ECO:0000259" key="2">
    <source>
        <dbReference type="PROSITE" id="PS50108"/>
    </source>
</evidence>
<dbReference type="InterPro" id="IPR000095">
    <property type="entry name" value="CRIB_dom"/>
</dbReference>
<proteinExistence type="predicted"/>
<feature type="compositionally biased region" description="Low complexity" evidence="1">
    <location>
        <begin position="52"/>
        <end position="86"/>
    </location>
</feature>
<feature type="region of interest" description="Disordered" evidence="1">
    <location>
        <begin position="681"/>
        <end position="736"/>
    </location>
</feature>
<feature type="region of interest" description="Disordered" evidence="1">
    <location>
        <begin position="146"/>
        <end position="175"/>
    </location>
</feature>
<evidence type="ECO:0000313" key="3">
    <source>
        <dbReference type="EMBL" id="KAL1871227.1"/>
    </source>
</evidence>
<feature type="region of interest" description="Disordered" evidence="1">
    <location>
        <begin position="354"/>
        <end position="374"/>
    </location>
</feature>
<protein>
    <recommendedName>
        <fullName evidence="2">CRIB domain-containing protein</fullName>
    </recommendedName>
</protein>
<feature type="region of interest" description="Disordered" evidence="1">
    <location>
        <begin position="294"/>
        <end position="317"/>
    </location>
</feature>
<feature type="region of interest" description="Disordered" evidence="1">
    <location>
        <begin position="796"/>
        <end position="821"/>
    </location>
</feature>
<reference evidence="3 4" key="1">
    <citation type="journal article" date="2024" name="IMA Fungus">
        <title>IMA Genome - F19 : A genome assembly and annotation guide to empower mycologists, including annotated draft genome sequences of Ceratocystis pirilliformis, Diaporthe australafricana, Fusarium ophioides, Paecilomyces lecythidis, and Sporothrix stenoceras.</title>
        <authorList>
            <person name="Aylward J."/>
            <person name="Wilson A.M."/>
            <person name="Visagie C.M."/>
            <person name="Spraker J."/>
            <person name="Barnes I."/>
            <person name="Buitendag C."/>
            <person name="Ceriani C."/>
            <person name="Del Mar Angel L."/>
            <person name="du Plessis D."/>
            <person name="Fuchs T."/>
            <person name="Gasser K."/>
            <person name="Kramer D."/>
            <person name="Li W."/>
            <person name="Munsamy K."/>
            <person name="Piso A."/>
            <person name="Price J.L."/>
            <person name="Sonnekus B."/>
            <person name="Thomas C."/>
            <person name="van der Nest A."/>
            <person name="van Dijk A."/>
            <person name="van Heerden A."/>
            <person name="van Vuuren N."/>
            <person name="Yilmaz N."/>
            <person name="Duong T.A."/>
            <person name="van der Merwe N.A."/>
            <person name="Wingfield M.J."/>
            <person name="Wingfield B.D."/>
        </authorList>
    </citation>
    <scope>NUCLEOTIDE SEQUENCE [LARGE SCALE GENOMIC DNA]</scope>
    <source>
        <strain evidence="3 4">CMW 18167</strain>
    </source>
</reference>
<dbReference type="Proteomes" id="UP001583193">
    <property type="component" value="Unassembled WGS sequence"/>
</dbReference>
<gene>
    <name evidence="3" type="ORF">Plec18167_007161</name>
</gene>
<feature type="domain" description="CRIB" evidence="2">
    <location>
        <begin position="181"/>
        <end position="194"/>
    </location>
</feature>
<evidence type="ECO:0000313" key="4">
    <source>
        <dbReference type="Proteomes" id="UP001583193"/>
    </source>
</evidence>
<feature type="compositionally biased region" description="Polar residues" evidence="1">
    <location>
        <begin position="1"/>
        <end position="15"/>
    </location>
</feature>
<keyword evidence="4" id="KW-1185">Reference proteome</keyword>
<comment type="caution">
    <text evidence="3">The sequence shown here is derived from an EMBL/GenBank/DDBJ whole genome shotgun (WGS) entry which is preliminary data.</text>
</comment>